<protein>
    <submittedName>
        <fullName evidence="1">YmdB family metallophosphoesterase</fullName>
    </submittedName>
</protein>
<dbReference type="PANTHER" id="PTHR36303">
    <property type="entry name" value="2',3'-CYCLIC-NUCLEOTIDE 2'-PHOSPHODIESTERASE"/>
    <property type="match status" value="1"/>
</dbReference>
<reference evidence="1" key="1">
    <citation type="journal article" date="2021" name="PeerJ">
        <title>Extensive microbial diversity within the chicken gut microbiome revealed by metagenomics and culture.</title>
        <authorList>
            <person name="Gilroy R."/>
            <person name="Ravi A."/>
            <person name="Getino M."/>
            <person name="Pursley I."/>
            <person name="Horton D.L."/>
            <person name="Alikhan N.F."/>
            <person name="Baker D."/>
            <person name="Gharbi K."/>
            <person name="Hall N."/>
            <person name="Watson M."/>
            <person name="Adriaenssens E.M."/>
            <person name="Foster-Nyarko E."/>
            <person name="Jarju S."/>
            <person name="Secka A."/>
            <person name="Antonio M."/>
            <person name="Oren A."/>
            <person name="Chaudhuri R.R."/>
            <person name="La Ragione R."/>
            <person name="Hildebrand F."/>
            <person name="Pallen M.J."/>
        </authorList>
    </citation>
    <scope>NUCLEOTIDE SEQUENCE</scope>
    <source>
        <strain evidence="1">Gambia11-129</strain>
    </source>
</reference>
<organism evidence="1 2">
    <name type="scientific">Candidatus Ornithospirochaeta avicola</name>
    <dbReference type="NCBI Taxonomy" id="2840896"/>
    <lineage>
        <taxon>Bacteria</taxon>
        <taxon>Pseudomonadati</taxon>
        <taxon>Spirochaetota</taxon>
        <taxon>Spirochaetia</taxon>
        <taxon>Spirochaetales</taxon>
        <taxon>Spirochaetaceae</taxon>
        <taxon>Spirochaetaceae incertae sedis</taxon>
        <taxon>Candidatus Ornithospirochaeta</taxon>
    </lineage>
</organism>
<dbReference type="GO" id="GO:0004113">
    <property type="term" value="F:2',3'-cyclic-nucleotide 3'-phosphodiesterase activity"/>
    <property type="evidence" value="ECO:0007669"/>
    <property type="project" value="TreeGrafter"/>
</dbReference>
<dbReference type="Pfam" id="PF13277">
    <property type="entry name" value="YmdB"/>
    <property type="match status" value="1"/>
</dbReference>
<accession>A0A9D1TNM6</accession>
<reference evidence="1" key="2">
    <citation type="submission" date="2021-04" db="EMBL/GenBank/DDBJ databases">
        <authorList>
            <person name="Gilroy R."/>
        </authorList>
    </citation>
    <scope>NUCLEOTIDE SEQUENCE</scope>
    <source>
        <strain evidence="1">Gambia11-129</strain>
    </source>
</reference>
<sequence>MINILFTGEITGRPGIQCIKVLLDKIKKENDVDYTVSNCEGMTNGFGIGKAHASQLAKMGVNLSCGAEKLFYKIDMVEGITKNPFILRPYNMNPATPGKSFRIVEIKGKKFLIANLIGNSQMNRIAANNAFLSAERLLEKAESENAKLIIFFHAATTAEKNTMLYFLKGKAAAVIGTHTKVLTADAKVLYGTAYISDTGRVGAFYSVSGFESQTEIRKYMRAIPERSHECWSEGRFDGVLVSIDEESGMAVDVKTIAERCTLERPENG</sequence>
<dbReference type="Gene3D" id="3.60.21.10">
    <property type="match status" value="1"/>
</dbReference>
<proteinExistence type="predicted"/>
<gene>
    <name evidence="1" type="ORF">IAB12_05035</name>
</gene>
<dbReference type="InterPro" id="IPR005235">
    <property type="entry name" value="YmdB-like"/>
</dbReference>
<evidence type="ECO:0000313" key="1">
    <source>
        <dbReference type="EMBL" id="HIV99121.1"/>
    </source>
</evidence>
<evidence type="ECO:0000313" key="2">
    <source>
        <dbReference type="Proteomes" id="UP000823936"/>
    </source>
</evidence>
<comment type="caution">
    <text evidence="1">The sequence shown here is derived from an EMBL/GenBank/DDBJ whole genome shotgun (WGS) entry which is preliminary data.</text>
</comment>
<dbReference type="SUPFAM" id="SSF56300">
    <property type="entry name" value="Metallo-dependent phosphatases"/>
    <property type="match status" value="1"/>
</dbReference>
<dbReference type="Proteomes" id="UP000823936">
    <property type="component" value="Unassembled WGS sequence"/>
</dbReference>
<name>A0A9D1TNM6_9SPIO</name>
<dbReference type="InterPro" id="IPR029052">
    <property type="entry name" value="Metallo-depent_PP-like"/>
</dbReference>
<dbReference type="AlphaFoldDB" id="A0A9D1TNM6"/>
<dbReference type="PANTHER" id="PTHR36303:SF1">
    <property type="entry name" value="2',3'-CYCLIC-NUCLEOTIDE 2'-PHOSPHODIESTERASE"/>
    <property type="match status" value="1"/>
</dbReference>
<dbReference type="EMBL" id="DXHU01000019">
    <property type="protein sequence ID" value="HIV99121.1"/>
    <property type="molecule type" value="Genomic_DNA"/>
</dbReference>